<dbReference type="OrthoDB" id="69463at2759"/>
<comment type="caution">
    <text evidence="2">The sequence shown here is derived from an EMBL/GenBank/DDBJ whole genome shotgun (WGS) entry which is preliminary data.</text>
</comment>
<protein>
    <submittedName>
        <fullName evidence="2">Uncharacterized protein</fullName>
    </submittedName>
</protein>
<keyword evidence="3" id="KW-1185">Reference proteome</keyword>
<evidence type="ECO:0000256" key="1">
    <source>
        <dbReference type="SAM" id="MobiDB-lite"/>
    </source>
</evidence>
<feature type="compositionally biased region" description="Basic and acidic residues" evidence="1">
    <location>
        <begin position="41"/>
        <end position="62"/>
    </location>
</feature>
<dbReference type="Proteomes" id="UP000243579">
    <property type="component" value="Unassembled WGS sequence"/>
</dbReference>
<dbReference type="AlphaFoldDB" id="A0A1V9Z2Z5"/>
<evidence type="ECO:0000313" key="3">
    <source>
        <dbReference type="Proteomes" id="UP000243579"/>
    </source>
</evidence>
<organism evidence="2 3">
    <name type="scientific">Achlya hypogyna</name>
    <name type="common">Oomycete</name>
    <name type="synonym">Protoachlya hypogyna</name>
    <dbReference type="NCBI Taxonomy" id="1202772"/>
    <lineage>
        <taxon>Eukaryota</taxon>
        <taxon>Sar</taxon>
        <taxon>Stramenopiles</taxon>
        <taxon>Oomycota</taxon>
        <taxon>Saprolegniomycetes</taxon>
        <taxon>Saprolegniales</taxon>
        <taxon>Achlyaceae</taxon>
        <taxon>Achlya</taxon>
    </lineage>
</organism>
<evidence type="ECO:0000313" key="2">
    <source>
        <dbReference type="EMBL" id="OQR92331.1"/>
    </source>
</evidence>
<name>A0A1V9Z2Z5_ACHHY</name>
<proteinExistence type="predicted"/>
<reference evidence="2 3" key="1">
    <citation type="journal article" date="2014" name="Genome Biol. Evol.">
        <title>The secreted proteins of Achlya hypogyna and Thraustotheca clavata identify the ancestral oomycete secretome and reveal gene acquisitions by horizontal gene transfer.</title>
        <authorList>
            <person name="Misner I."/>
            <person name="Blouin N."/>
            <person name="Leonard G."/>
            <person name="Richards T.A."/>
            <person name="Lane C.E."/>
        </authorList>
    </citation>
    <scope>NUCLEOTIDE SEQUENCE [LARGE SCALE GENOMIC DNA]</scope>
    <source>
        <strain evidence="2 3">ATCC 48635</strain>
    </source>
</reference>
<feature type="region of interest" description="Disordered" evidence="1">
    <location>
        <begin position="1"/>
        <end position="88"/>
    </location>
</feature>
<gene>
    <name evidence="2" type="ORF">ACHHYP_03805</name>
</gene>
<accession>A0A1V9Z2Z5</accession>
<feature type="compositionally biased region" description="Acidic residues" evidence="1">
    <location>
        <begin position="26"/>
        <end position="40"/>
    </location>
</feature>
<sequence length="903" mass="99751">MQRSRAARRASAPSILPSKGVRLEPHEEEEDVNQTDDSADGVEKEPAPPLSPEKDATAHDGSDDNQADELSPDDHALPEPEAPSPRRCPPMAWIVSWNKRAVWPGDLADVHAPLRPFAYAAVDRVATASRLRAASLDARAAAARAHNHRVALTVLLLRDAAAAGGKAGLAQIAGRLTAAEVRRSACLATRQSTAHALMTGVRPESPVEADGASVWEASQARQASARLAREDGLKEKVRRAGRIGDRAKDIAADVAALYGQYAVLATQDLQQRLARAEVRRLIRLDKRRLAAGRHGNYVRSVYLTTKYLARCAGERLVLQLEAATARRRAALDAIATRTRRHNLSAQFRASCAVRLLDAQWLNVALRSSSAQQSAALRRRDLLGERVLLLQAAAARRVDVREQRRHDTHVRCGLIGDALARRLGAADARRGAVLAATVARIAGRRDLLRARKWTAARTARRAAAWAIKDRLAQATKRREAFLERRRAACATRNWYARVVAHRQAEVRAEVSARLAARGAAAQTAAANRRCDQQRQIFCELVELRRQRVQHVLVAHAQLVARAVARKAAAAEMRRNEDEHLRARAAHARWLRRQAVAEARAHATHFRAQCLRSSVFARLRAATIRRALFMAAIRAASAEDAAKGEAARLRVEFARESTRAHLEFRLVRADEKRQYHLANKRSAAVFFAGQGELVRRRRASRVEARRLTLAYEMESAGLRKSILLTQKTRCHLIARAVVVGRQKCMAESLALQGVATTSRLDAAAHRRRELLGAKQETARRTSQRVTLARLERQSTAVVDAAIKTAMASTVALQAERRRVLLLQARQDDARGRGRRARDVARVQKAARRIKALALQEQSAARVEATTKRRDALMLQRKLGMSTLPLLQPYAGLQVIGMAIPLPKSA</sequence>
<dbReference type="EMBL" id="JNBR01000466">
    <property type="protein sequence ID" value="OQR92331.1"/>
    <property type="molecule type" value="Genomic_DNA"/>
</dbReference>